<evidence type="ECO:0000313" key="3">
    <source>
        <dbReference type="Proteomes" id="UP001501844"/>
    </source>
</evidence>
<evidence type="ECO:0000313" key="2">
    <source>
        <dbReference type="EMBL" id="GAA4316600.1"/>
    </source>
</evidence>
<protein>
    <submittedName>
        <fullName evidence="2">ASCH domain-containing protein</fullName>
    </submittedName>
</protein>
<sequence length="128" mass="14878">MKVLLSIKPEYADKIFEGEKRYEYRKSIFKNLSITTIVVYASSPVQKVIGEFEINSILKGDKEELWQRTKHQSGITKGFFDEYFAGKEQANAIEIKSVKRYEIPKCLKGDFNINFAPQSFLYLSDLHI</sequence>
<reference evidence="3" key="1">
    <citation type="journal article" date="2019" name="Int. J. Syst. Evol. Microbiol.">
        <title>The Global Catalogue of Microorganisms (GCM) 10K type strain sequencing project: providing services to taxonomists for standard genome sequencing and annotation.</title>
        <authorList>
            <consortium name="The Broad Institute Genomics Platform"/>
            <consortium name="The Broad Institute Genome Sequencing Center for Infectious Disease"/>
            <person name="Wu L."/>
            <person name="Ma J."/>
        </authorList>
    </citation>
    <scope>NUCLEOTIDE SEQUENCE [LARGE SCALE GENOMIC DNA]</scope>
    <source>
        <strain evidence="3">JCM 17917</strain>
    </source>
</reference>
<dbReference type="InterPro" id="IPR015947">
    <property type="entry name" value="PUA-like_sf"/>
</dbReference>
<keyword evidence="3" id="KW-1185">Reference proteome</keyword>
<dbReference type="SMART" id="SM01022">
    <property type="entry name" value="ASCH"/>
    <property type="match status" value="1"/>
</dbReference>
<dbReference type="RefSeq" id="WP_345169806.1">
    <property type="nucleotide sequence ID" value="NZ_BAABGX010000005.1"/>
</dbReference>
<dbReference type="Proteomes" id="UP001501844">
    <property type="component" value="Unassembled WGS sequence"/>
</dbReference>
<dbReference type="Pfam" id="PF04266">
    <property type="entry name" value="ASCH"/>
    <property type="match status" value="1"/>
</dbReference>
<comment type="caution">
    <text evidence="2">The sequence shown here is derived from an EMBL/GenBank/DDBJ whole genome shotgun (WGS) entry which is preliminary data.</text>
</comment>
<evidence type="ECO:0000259" key="1">
    <source>
        <dbReference type="SMART" id="SM01022"/>
    </source>
</evidence>
<accession>A0ABP8G3I7</accession>
<gene>
    <name evidence="2" type="ORF">GCM10023183_37830</name>
</gene>
<dbReference type="Gene3D" id="2.30.130.30">
    <property type="entry name" value="Hypothetical protein"/>
    <property type="match status" value="1"/>
</dbReference>
<dbReference type="SUPFAM" id="SSF88697">
    <property type="entry name" value="PUA domain-like"/>
    <property type="match status" value="1"/>
</dbReference>
<proteinExistence type="predicted"/>
<dbReference type="EMBL" id="BAABGX010000005">
    <property type="protein sequence ID" value="GAA4316600.1"/>
    <property type="molecule type" value="Genomic_DNA"/>
</dbReference>
<feature type="domain" description="ASCH" evidence="1">
    <location>
        <begin position="5"/>
        <end position="99"/>
    </location>
</feature>
<name>A0ABP8G3I7_9BACT</name>
<organism evidence="2 3">
    <name type="scientific">Nibribacter koreensis</name>
    <dbReference type="NCBI Taxonomy" id="1084519"/>
    <lineage>
        <taxon>Bacteria</taxon>
        <taxon>Pseudomonadati</taxon>
        <taxon>Bacteroidota</taxon>
        <taxon>Cytophagia</taxon>
        <taxon>Cytophagales</taxon>
        <taxon>Hymenobacteraceae</taxon>
        <taxon>Nibribacter</taxon>
    </lineage>
</organism>
<dbReference type="InterPro" id="IPR007374">
    <property type="entry name" value="ASCH_domain"/>
</dbReference>